<dbReference type="AlphaFoldDB" id="A0ABD2NYD6"/>
<dbReference type="EMBL" id="JABFTP020000152">
    <property type="protein sequence ID" value="KAL3283726.1"/>
    <property type="molecule type" value="Genomic_DNA"/>
</dbReference>
<organism evidence="1 2">
    <name type="scientific">Cryptolaemus montrouzieri</name>
    <dbReference type="NCBI Taxonomy" id="559131"/>
    <lineage>
        <taxon>Eukaryota</taxon>
        <taxon>Metazoa</taxon>
        <taxon>Ecdysozoa</taxon>
        <taxon>Arthropoda</taxon>
        <taxon>Hexapoda</taxon>
        <taxon>Insecta</taxon>
        <taxon>Pterygota</taxon>
        <taxon>Neoptera</taxon>
        <taxon>Endopterygota</taxon>
        <taxon>Coleoptera</taxon>
        <taxon>Polyphaga</taxon>
        <taxon>Cucujiformia</taxon>
        <taxon>Coccinelloidea</taxon>
        <taxon>Coccinellidae</taxon>
        <taxon>Scymninae</taxon>
        <taxon>Scymnini</taxon>
        <taxon>Cryptolaemus</taxon>
    </lineage>
</organism>
<keyword evidence="2" id="KW-1185">Reference proteome</keyword>
<dbReference type="Proteomes" id="UP001516400">
    <property type="component" value="Unassembled WGS sequence"/>
</dbReference>
<gene>
    <name evidence="1" type="ORF">HHI36_024181</name>
</gene>
<proteinExistence type="predicted"/>
<evidence type="ECO:0000313" key="1">
    <source>
        <dbReference type="EMBL" id="KAL3283726.1"/>
    </source>
</evidence>
<sequence>MRDETTEHLNNNLNALTRTSSYNVDMQWSRLIKTINKICLQNLNTTMDFKEKRWMKTETLELIEKRSLAKMNQQPIDNCKIQQKKDKTCEREMDQRIM</sequence>
<protein>
    <submittedName>
        <fullName evidence="1">Uncharacterized protein</fullName>
    </submittedName>
</protein>
<comment type="caution">
    <text evidence="1">The sequence shown here is derived from an EMBL/GenBank/DDBJ whole genome shotgun (WGS) entry which is preliminary data.</text>
</comment>
<evidence type="ECO:0000313" key="2">
    <source>
        <dbReference type="Proteomes" id="UP001516400"/>
    </source>
</evidence>
<reference evidence="1 2" key="1">
    <citation type="journal article" date="2021" name="BMC Biol.">
        <title>Horizontally acquired antibacterial genes associated with adaptive radiation of ladybird beetles.</title>
        <authorList>
            <person name="Li H.S."/>
            <person name="Tang X.F."/>
            <person name="Huang Y.H."/>
            <person name="Xu Z.Y."/>
            <person name="Chen M.L."/>
            <person name="Du X.Y."/>
            <person name="Qiu B.Y."/>
            <person name="Chen P.T."/>
            <person name="Zhang W."/>
            <person name="Slipinski A."/>
            <person name="Escalona H.E."/>
            <person name="Waterhouse R.M."/>
            <person name="Zwick A."/>
            <person name="Pang H."/>
        </authorList>
    </citation>
    <scope>NUCLEOTIDE SEQUENCE [LARGE SCALE GENOMIC DNA]</scope>
    <source>
        <strain evidence="1">SYSU2018</strain>
    </source>
</reference>
<accession>A0ABD2NYD6</accession>
<name>A0ABD2NYD6_9CUCU</name>